<organism evidence="2 3">
    <name type="scientific">Candidatus Kaiserbacteria bacterium RIFCSPHIGHO2_02_FULL_55_20</name>
    <dbReference type="NCBI Taxonomy" id="1798497"/>
    <lineage>
        <taxon>Bacteria</taxon>
        <taxon>Candidatus Kaiseribacteriota</taxon>
    </lineage>
</organism>
<sequence>MHKTISTEELKKKLDARGADFILVDVLSKEKYAARHVPGAKNIPETPDYAKTFEAALQVPKETEIAVYCSSSTCHASVRAADTLEKAGYTNVLHYKDGIAGWEQAGLAFTPAE</sequence>
<dbReference type="SUPFAM" id="SSF52821">
    <property type="entry name" value="Rhodanese/Cell cycle control phosphatase"/>
    <property type="match status" value="1"/>
</dbReference>
<dbReference type="Pfam" id="PF00581">
    <property type="entry name" value="Rhodanese"/>
    <property type="match status" value="1"/>
</dbReference>
<accession>A0A1F6DWT0</accession>
<dbReference type="PROSITE" id="PS50206">
    <property type="entry name" value="RHODANESE_3"/>
    <property type="match status" value="1"/>
</dbReference>
<dbReference type="SMART" id="SM00450">
    <property type="entry name" value="RHOD"/>
    <property type="match status" value="1"/>
</dbReference>
<dbReference type="EMBL" id="MFLK01000033">
    <property type="protein sequence ID" value="OGG65740.1"/>
    <property type="molecule type" value="Genomic_DNA"/>
</dbReference>
<protein>
    <recommendedName>
        <fullName evidence="1">Rhodanese domain-containing protein</fullName>
    </recommendedName>
</protein>
<gene>
    <name evidence="2" type="ORF">A3D71_03855</name>
</gene>
<dbReference type="InterPro" id="IPR001307">
    <property type="entry name" value="Thiosulphate_STrfase_CS"/>
</dbReference>
<evidence type="ECO:0000313" key="2">
    <source>
        <dbReference type="EMBL" id="OGG65740.1"/>
    </source>
</evidence>
<dbReference type="PANTHER" id="PTHR43031:SF1">
    <property type="entry name" value="PYRIDINE NUCLEOTIDE-DISULPHIDE OXIDOREDUCTASE"/>
    <property type="match status" value="1"/>
</dbReference>
<dbReference type="PROSITE" id="PS00380">
    <property type="entry name" value="RHODANESE_1"/>
    <property type="match status" value="1"/>
</dbReference>
<proteinExistence type="predicted"/>
<dbReference type="STRING" id="1798497.A3D71_03855"/>
<evidence type="ECO:0000313" key="3">
    <source>
        <dbReference type="Proteomes" id="UP000177652"/>
    </source>
</evidence>
<comment type="caution">
    <text evidence="2">The sequence shown here is derived from an EMBL/GenBank/DDBJ whole genome shotgun (WGS) entry which is preliminary data.</text>
</comment>
<name>A0A1F6DWT0_9BACT</name>
<dbReference type="CDD" id="cd00158">
    <property type="entry name" value="RHOD"/>
    <property type="match status" value="1"/>
</dbReference>
<evidence type="ECO:0000259" key="1">
    <source>
        <dbReference type="PROSITE" id="PS50206"/>
    </source>
</evidence>
<dbReference type="InterPro" id="IPR036873">
    <property type="entry name" value="Rhodanese-like_dom_sf"/>
</dbReference>
<dbReference type="Gene3D" id="3.40.250.10">
    <property type="entry name" value="Rhodanese-like domain"/>
    <property type="match status" value="1"/>
</dbReference>
<dbReference type="PANTHER" id="PTHR43031">
    <property type="entry name" value="FAD-DEPENDENT OXIDOREDUCTASE"/>
    <property type="match status" value="1"/>
</dbReference>
<dbReference type="AlphaFoldDB" id="A0A1F6DWT0"/>
<dbReference type="InterPro" id="IPR050229">
    <property type="entry name" value="GlpE_sulfurtransferase"/>
</dbReference>
<feature type="domain" description="Rhodanese" evidence="1">
    <location>
        <begin position="17"/>
        <end position="111"/>
    </location>
</feature>
<dbReference type="InterPro" id="IPR001763">
    <property type="entry name" value="Rhodanese-like_dom"/>
</dbReference>
<dbReference type="Proteomes" id="UP000177652">
    <property type="component" value="Unassembled WGS sequence"/>
</dbReference>
<dbReference type="GO" id="GO:0004792">
    <property type="term" value="F:thiosulfate-cyanide sulfurtransferase activity"/>
    <property type="evidence" value="ECO:0007669"/>
    <property type="project" value="InterPro"/>
</dbReference>
<reference evidence="2 3" key="1">
    <citation type="journal article" date="2016" name="Nat. Commun.">
        <title>Thousands of microbial genomes shed light on interconnected biogeochemical processes in an aquifer system.</title>
        <authorList>
            <person name="Anantharaman K."/>
            <person name="Brown C.T."/>
            <person name="Hug L.A."/>
            <person name="Sharon I."/>
            <person name="Castelle C.J."/>
            <person name="Probst A.J."/>
            <person name="Thomas B.C."/>
            <person name="Singh A."/>
            <person name="Wilkins M.J."/>
            <person name="Karaoz U."/>
            <person name="Brodie E.L."/>
            <person name="Williams K.H."/>
            <person name="Hubbard S.S."/>
            <person name="Banfield J.F."/>
        </authorList>
    </citation>
    <scope>NUCLEOTIDE SEQUENCE [LARGE SCALE GENOMIC DNA]</scope>
</reference>